<dbReference type="OrthoDB" id="1516808at2759"/>
<protein>
    <recommendedName>
        <fullName evidence="2">TRF2/HOY1 PH-like domain-containing protein</fullName>
    </recommendedName>
</protein>
<comment type="caution">
    <text evidence="3">The sequence shown here is derived from an EMBL/GenBank/DDBJ whole genome shotgun (WGS) entry which is preliminary data.</text>
</comment>
<feature type="compositionally biased region" description="Polar residues" evidence="1">
    <location>
        <begin position="1"/>
        <end position="13"/>
    </location>
</feature>
<proteinExistence type="predicted"/>
<evidence type="ECO:0000313" key="4">
    <source>
        <dbReference type="Proteomes" id="UP000653305"/>
    </source>
</evidence>
<dbReference type="PANTHER" id="PTHR33494">
    <property type="entry name" value="OS02G0793800 PROTEIN"/>
    <property type="match status" value="1"/>
</dbReference>
<organism evidence="3 4">
    <name type="scientific">Phtheirospermum japonicum</name>
    <dbReference type="NCBI Taxonomy" id="374723"/>
    <lineage>
        <taxon>Eukaryota</taxon>
        <taxon>Viridiplantae</taxon>
        <taxon>Streptophyta</taxon>
        <taxon>Embryophyta</taxon>
        <taxon>Tracheophyta</taxon>
        <taxon>Spermatophyta</taxon>
        <taxon>Magnoliopsida</taxon>
        <taxon>eudicotyledons</taxon>
        <taxon>Gunneridae</taxon>
        <taxon>Pentapetalae</taxon>
        <taxon>asterids</taxon>
        <taxon>lamiids</taxon>
        <taxon>Lamiales</taxon>
        <taxon>Orobanchaceae</taxon>
        <taxon>Orobanchaceae incertae sedis</taxon>
        <taxon>Phtheirospermum</taxon>
    </lineage>
</organism>
<accession>A0A830BY79</accession>
<evidence type="ECO:0000256" key="1">
    <source>
        <dbReference type="SAM" id="MobiDB-lite"/>
    </source>
</evidence>
<gene>
    <name evidence="3" type="ORF">PHJA_001319600</name>
</gene>
<dbReference type="Pfam" id="PF24818">
    <property type="entry name" value="PH_TRF2_HOY1"/>
    <property type="match status" value="1"/>
</dbReference>
<evidence type="ECO:0000259" key="2">
    <source>
        <dbReference type="Pfam" id="PF24818"/>
    </source>
</evidence>
<sequence length="512" mass="57101">MVQLMKNSGGSESQSEKMAVVKMEVEDSLEEEHGPLHKRPKQHSLGMGGLTVPPSQYNPLDEPSPLGLRLRKSPSLLELIQMKLTQSTSPKVGSQGHGRKESSKASAASSDKLKASNFPCSLLRIGTWEYKSRHEGDLVAKCYFAKHKLVWEVLDGGLKNKIEIQWSDIMALKGNYEDDGPGTLDVVLARQPLFFRETNPQPRKHTLWQATSDFTGGQASLHRQHYLECPQGLLGKHFEKLTQCDPRLNFLSQQGEITLDSPYFEPRITVFDDQNENKDNLDLNTEGSSSFFSLQDTASPSAAQSSSSKNDADAIGRHSGSYPRETPSPSSAMDTLTVGDIKNSNIDQLKELSNWDQIMVPGIRSSMSMSDLVSHLENRISEQGTSRNPTLSSEEWQSLQILDDINRCLFSEVQNLPDSDEEKSLMSRVNSLCCLLQKDNAAPFESENRLDSSQKRESELKVENILNEENADNAGPMTRKDSVGDLLLNLPRIASLPQFLFNISEDFESRAR</sequence>
<reference evidence="3" key="1">
    <citation type="submission" date="2020-07" db="EMBL/GenBank/DDBJ databases">
        <title>Ethylene signaling mediates host invasion by parasitic plants.</title>
        <authorList>
            <person name="Yoshida S."/>
        </authorList>
    </citation>
    <scope>NUCLEOTIDE SEQUENCE</scope>
    <source>
        <strain evidence="3">Okayama</strain>
    </source>
</reference>
<feature type="region of interest" description="Disordered" evidence="1">
    <location>
        <begin position="1"/>
        <end position="64"/>
    </location>
</feature>
<feature type="region of interest" description="Disordered" evidence="1">
    <location>
        <begin position="84"/>
        <end position="110"/>
    </location>
</feature>
<dbReference type="Proteomes" id="UP000653305">
    <property type="component" value="Unassembled WGS sequence"/>
</dbReference>
<keyword evidence="4" id="KW-1185">Reference proteome</keyword>
<feature type="domain" description="TRF2/HOY1 PH-like" evidence="2">
    <location>
        <begin position="117"/>
        <end position="234"/>
    </location>
</feature>
<dbReference type="AlphaFoldDB" id="A0A830BY79"/>
<feature type="compositionally biased region" description="Low complexity" evidence="1">
    <location>
        <begin position="296"/>
        <end position="309"/>
    </location>
</feature>
<evidence type="ECO:0000313" key="3">
    <source>
        <dbReference type="EMBL" id="GFP91756.1"/>
    </source>
</evidence>
<dbReference type="EMBL" id="BMAC01000254">
    <property type="protein sequence ID" value="GFP91756.1"/>
    <property type="molecule type" value="Genomic_DNA"/>
</dbReference>
<name>A0A830BY79_9LAMI</name>
<dbReference type="PANTHER" id="PTHR33494:SF1">
    <property type="entry name" value="C2H2-TYPE DOMAIN-CONTAINING PROTEIN-RELATED"/>
    <property type="match status" value="1"/>
</dbReference>
<dbReference type="InterPro" id="IPR057939">
    <property type="entry name" value="TRF2_HOY1_PH"/>
</dbReference>
<feature type="region of interest" description="Disordered" evidence="1">
    <location>
        <begin position="292"/>
        <end position="336"/>
    </location>
</feature>